<dbReference type="RefSeq" id="XP_029234089.1">
    <property type="nucleotide sequence ID" value="XM_029386138.1"/>
</dbReference>
<evidence type="ECO:0000313" key="2">
    <source>
        <dbReference type="EMBL" id="RNE97365.1"/>
    </source>
</evidence>
<sequence length="269" mass="29166">AEGAVVDGASVVTGGASFSTTSAFSSVAFSSRLYRKMFVSIMSFPAPPALPLAAPKKYVRQLILRRQQYFFGPPHRPRPSCCREPTQARECPPAAPPSRRQRRRCRWRPRPPVPPGTPPPPYTAALPHSRLPCRLSASACYRPSSGSAPARAGPRPPKLYAGALARSTTGHTIRDAGPVRLKPSAILAAPLTAAFIQRQSPAHWVAFPAPDKKQPTHPQARESCRLPSHVTRCSCSVRGTRKRLLVSLSLLSHTANKLSSFAYSKALKP</sequence>
<name>A0A422MVV3_TRYRA</name>
<evidence type="ECO:0000256" key="1">
    <source>
        <dbReference type="SAM" id="MobiDB-lite"/>
    </source>
</evidence>
<feature type="compositionally biased region" description="Pro residues" evidence="1">
    <location>
        <begin position="110"/>
        <end position="122"/>
    </location>
</feature>
<dbReference type="AlphaFoldDB" id="A0A422MVV3"/>
<feature type="compositionally biased region" description="Basic residues" evidence="1">
    <location>
        <begin position="99"/>
        <end position="109"/>
    </location>
</feature>
<dbReference type="GeneID" id="40333391"/>
<proteinExistence type="predicted"/>
<accession>A0A422MVV3</accession>
<organism evidence="2 3">
    <name type="scientific">Trypanosoma rangeli</name>
    <dbReference type="NCBI Taxonomy" id="5698"/>
    <lineage>
        <taxon>Eukaryota</taxon>
        <taxon>Discoba</taxon>
        <taxon>Euglenozoa</taxon>
        <taxon>Kinetoplastea</taxon>
        <taxon>Metakinetoplastina</taxon>
        <taxon>Trypanosomatida</taxon>
        <taxon>Trypanosomatidae</taxon>
        <taxon>Trypanosoma</taxon>
        <taxon>Herpetosoma</taxon>
    </lineage>
</organism>
<comment type="caution">
    <text evidence="2">The sequence shown here is derived from an EMBL/GenBank/DDBJ whole genome shotgun (WGS) entry which is preliminary data.</text>
</comment>
<feature type="non-terminal residue" evidence="2">
    <location>
        <position position="1"/>
    </location>
</feature>
<evidence type="ECO:0000313" key="3">
    <source>
        <dbReference type="Proteomes" id="UP000283634"/>
    </source>
</evidence>
<protein>
    <submittedName>
        <fullName evidence="2">Uncharacterized protein</fullName>
    </submittedName>
</protein>
<dbReference type="EMBL" id="MKGL01000571">
    <property type="protein sequence ID" value="RNE97365.1"/>
    <property type="molecule type" value="Genomic_DNA"/>
</dbReference>
<reference evidence="2 3" key="1">
    <citation type="journal article" date="2018" name="BMC Genomics">
        <title>Genomic comparison of Trypanosoma conorhini and Trypanosoma rangeli to Trypanosoma cruzi strains of high and low virulence.</title>
        <authorList>
            <person name="Bradwell K.R."/>
            <person name="Koparde V.N."/>
            <person name="Matveyev A.V."/>
            <person name="Serrano M.G."/>
            <person name="Alves J.M."/>
            <person name="Parikh H."/>
            <person name="Huang B."/>
            <person name="Lee V."/>
            <person name="Espinosa-Alvarez O."/>
            <person name="Ortiz P.A."/>
            <person name="Costa-Martins A.G."/>
            <person name="Teixeira M.M."/>
            <person name="Buck G.A."/>
        </authorList>
    </citation>
    <scope>NUCLEOTIDE SEQUENCE [LARGE SCALE GENOMIC DNA]</scope>
    <source>
        <strain evidence="2 3">AM80</strain>
    </source>
</reference>
<dbReference type="Proteomes" id="UP000283634">
    <property type="component" value="Unassembled WGS sequence"/>
</dbReference>
<feature type="region of interest" description="Disordered" evidence="1">
    <location>
        <begin position="75"/>
        <end position="127"/>
    </location>
</feature>
<gene>
    <name evidence="2" type="ORF">TraAM80_09458</name>
</gene>
<keyword evidence="3" id="KW-1185">Reference proteome</keyword>